<reference evidence="1 2" key="1">
    <citation type="submission" date="2016-04" db="EMBL/GenBank/DDBJ databases">
        <title>ATOL: Assembling a taxonomically balanced genome-scale reconstruction of the evolutionary history of the Enterobacteriaceae.</title>
        <authorList>
            <person name="Plunkett G.III."/>
            <person name="Neeno-Eckwall E.C."/>
            <person name="Glasner J.D."/>
            <person name="Perna N.T."/>
        </authorList>
    </citation>
    <scope>NUCLEOTIDE SEQUENCE [LARGE SCALE GENOMIC DNA]</scope>
    <source>
        <strain evidence="1 2">ATCC 12841</strain>
    </source>
</reference>
<name>A0AA91IQL9_9GAMM</name>
<sequence>MQKDWRYVQQSTHKSIIRDQFLRSVNLGFIQKLKALLPEKKASEGKNDG</sequence>
<protein>
    <submittedName>
        <fullName evidence="1">Uncharacterized protein</fullName>
    </submittedName>
</protein>
<dbReference type="RefSeq" id="WP_020303618.1">
    <property type="nucleotide sequence ID" value="NZ_LXEX01000024.1"/>
</dbReference>
<dbReference type="EMBL" id="LXEX01000024">
    <property type="protein sequence ID" value="OAT59771.1"/>
    <property type="molecule type" value="Genomic_DNA"/>
</dbReference>
<dbReference type="Proteomes" id="UP000078431">
    <property type="component" value="Unassembled WGS sequence"/>
</dbReference>
<organism evidence="1 2">
    <name type="scientific">Obesumbacterium proteus ATCC 12841</name>
    <dbReference type="NCBI Taxonomy" id="1354268"/>
    <lineage>
        <taxon>Bacteria</taxon>
        <taxon>Pseudomonadati</taxon>
        <taxon>Pseudomonadota</taxon>
        <taxon>Gammaproteobacteria</taxon>
        <taxon>Enterobacterales</taxon>
        <taxon>Hafniaceae</taxon>
        <taxon>Obesumbacterium</taxon>
    </lineage>
</organism>
<accession>A0AA91IQL9</accession>
<evidence type="ECO:0000313" key="2">
    <source>
        <dbReference type="Proteomes" id="UP000078431"/>
    </source>
</evidence>
<proteinExistence type="predicted"/>
<keyword evidence="2" id="KW-1185">Reference proteome</keyword>
<gene>
    <name evidence="1" type="ORF">M993_01481</name>
</gene>
<comment type="caution">
    <text evidence="1">The sequence shown here is derived from an EMBL/GenBank/DDBJ whole genome shotgun (WGS) entry which is preliminary data.</text>
</comment>
<dbReference type="AlphaFoldDB" id="A0AA91IQL9"/>
<evidence type="ECO:0000313" key="1">
    <source>
        <dbReference type="EMBL" id="OAT59771.1"/>
    </source>
</evidence>